<proteinExistence type="predicted"/>
<protein>
    <recommendedName>
        <fullName evidence="3">Protein kinase domain-containing protein</fullName>
    </recommendedName>
</protein>
<dbReference type="EMBL" id="FUEG01000009">
    <property type="protein sequence ID" value="SJL08206.1"/>
    <property type="molecule type" value="Genomic_DNA"/>
</dbReference>
<dbReference type="OMA" id="MLRICFI"/>
<organism evidence="1 2">
    <name type="scientific">Armillaria ostoyae</name>
    <name type="common">Armillaria root rot fungus</name>
    <dbReference type="NCBI Taxonomy" id="47428"/>
    <lineage>
        <taxon>Eukaryota</taxon>
        <taxon>Fungi</taxon>
        <taxon>Dikarya</taxon>
        <taxon>Basidiomycota</taxon>
        <taxon>Agaricomycotina</taxon>
        <taxon>Agaricomycetes</taxon>
        <taxon>Agaricomycetidae</taxon>
        <taxon>Agaricales</taxon>
        <taxon>Marasmiineae</taxon>
        <taxon>Physalacriaceae</taxon>
        <taxon>Armillaria</taxon>
    </lineage>
</organism>
<accession>A0A284RHI1</accession>
<evidence type="ECO:0000313" key="1">
    <source>
        <dbReference type="EMBL" id="SJL08206.1"/>
    </source>
</evidence>
<dbReference type="OrthoDB" id="2817141at2759"/>
<sequence length="344" mass="39299">MSVPTGMLRICFIGTDKQSTFRPIAFHKNDLDFHAKELPTFTENLEFSLGPFLSSTPYTGNGLPLSHLSKNFHGWNSPHYWEDPYLDSALFAHIALVREGHPTIHFAIKVALHVDDDPRSRGYHVFKALRREAVFYAHCLPAVQGDAVPRHYGVWEASTSWAGRVVISVMEFSGWSWSGQIRGTKHDTPETRMKIARTLQKIHDAGADHNQIGPGYNHHLLYDWRCGKARIVDFTEGHRHPCDRQVPLKPYKAQFRYGPPLCPELTTLGLELDFGGPNTFLTEDAEVLDAIAFLDKYLEEHPGVSRQEALDAQEKYLKDEWHLVGPQVRRTESGRCMEYEDFFK</sequence>
<evidence type="ECO:0008006" key="3">
    <source>
        <dbReference type="Google" id="ProtNLM"/>
    </source>
</evidence>
<dbReference type="Proteomes" id="UP000219338">
    <property type="component" value="Unassembled WGS sequence"/>
</dbReference>
<name>A0A284RHI1_ARMOS</name>
<evidence type="ECO:0000313" key="2">
    <source>
        <dbReference type="Proteomes" id="UP000219338"/>
    </source>
</evidence>
<keyword evidence="2" id="KW-1185">Reference proteome</keyword>
<reference evidence="2" key="1">
    <citation type="journal article" date="2017" name="Nat. Ecol. Evol.">
        <title>Genome expansion and lineage-specific genetic innovations in the forest pathogenic fungi Armillaria.</title>
        <authorList>
            <person name="Sipos G."/>
            <person name="Prasanna A.N."/>
            <person name="Walter M.C."/>
            <person name="O'Connor E."/>
            <person name="Balint B."/>
            <person name="Krizsan K."/>
            <person name="Kiss B."/>
            <person name="Hess J."/>
            <person name="Varga T."/>
            <person name="Slot J."/>
            <person name="Riley R."/>
            <person name="Boka B."/>
            <person name="Rigling D."/>
            <person name="Barry K."/>
            <person name="Lee J."/>
            <person name="Mihaltcheva S."/>
            <person name="LaButti K."/>
            <person name="Lipzen A."/>
            <person name="Waldron R."/>
            <person name="Moloney N.M."/>
            <person name="Sperisen C."/>
            <person name="Kredics L."/>
            <person name="Vagvoelgyi C."/>
            <person name="Patrignani A."/>
            <person name="Fitzpatrick D."/>
            <person name="Nagy I."/>
            <person name="Doyle S."/>
            <person name="Anderson J.B."/>
            <person name="Grigoriev I.V."/>
            <person name="Gueldener U."/>
            <person name="Muensterkoetter M."/>
            <person name="Nagy L.G."/>
        </authorList>
    </citation>
    <scope>NUCLEOTIDE SEQUENCE [LARGE SCALE GENOMIC DNA]</scope>
    <source>
        <strain evidence="2">C18/9</strain>
    </source>
</reference>
<dbReference type="AlphaFoldDB" id="A0A284RHI1"/>
<gene>
    <name evidence="1" type="ORF">ARMOST_11569</name>
</gene>